<dbReference type="Proteomes" id="UP000269544">
    <property type="component" value="Chromosome"/>
</dbReference>
<evidence type="ECO:0000313" key="2">
    <source>
        <dbReference type="EMBL" id="VEJ36382.1"/>
    </source>
</evidence>
<feature type="transmembrane region" description="Helical" evidence="1">
    <location>
        <begin position="21"/>
        <end position="38"/>
    </location>
</feature>
<evidence type="ECO:0000256" key="1">
    <source>
        <dbReference type="SAM" id="Phobius"/>
    </source>
</evidence>
<organism evidence="2 3">
    <name type="scientific">Aedoeadaptatus ivorii</name>
    <dbReference type="NCBI Taxonomy" id="54006"/>
    <lineage>
        <taxon>Bacteria</taxon>
        <taxon>Bacillati</taxon>
        <taxon>Bacillota</taxon>
        <taxon>Tissierellia</taxon>
        <taxon>Tissierellales</taxon>
        <taxon>Peptoniphilaceae</taxon>
        <taxon>Aedoeadaptatus</taxon>
    </lineage>
</organism>
<accession>A0A3S4ZRT4</accession>
<dbReference type="RefSeq" id="WP_126466268.1">
    <property type="nucleotide sequence ID" value="NZ_LR134523.1"/>
</dbReference>
<keyword evidence="1" id="KW-0812">Transmembrane</keyword>
<reference evidence="2 3" key="1">
    <citation type="submission" date="2018-12" db="EMBL/GenBank/DDBJ databases">
        <authorList>
            <consortium name="Pathogen Informatics"/>
        </authorList>
    </citation>
    <scope>NUCLEOTIDE SEQUENCE [LARGE SCALE GENOMIC DNA]</scope>
    <source>
        <strain evidence="2 3">NCTC13079</strain>
    </source>
</reference>
<dbReference type="KEGG" id="piv:NCTC13079_01588"/>
<gene>
    <name evidence="2" type="ORF">NCTC13079_01588</name>
</gene>
<proteinExistence type="predicted"/>
<keyword evidence="1" id="KW-1133">Transmembrane helix</keyword>
<name>A0A3S4ZRT4_9FIRM</name>
<dbReference type="EMBL" id="LR134523">
    <property type="protein sequence ID" value="VEJ36382.1"/>
    <property type="molecule type" value="Genomic_DNA"/>
</dbReference>
<sequence>MIVFAVALAALLYRLWKDRSIATGMLIPILCLCAAYYANLYDYFIPSVKTGALVALVLCVLLFLYLSHKEMRESKREYLKKRRITRHRSGGNEVVGAEEREKIIVKDMKNKEEKVLYVRKGKK</sequence>
<feature type="transmembrane region" description="Helical" evidence="1">
    <location>
        <begin position="44"/>
        <end position="66"/>
    </location>
</feature>
<protein>
    <submittedName>
        <fullName evidence="2">Uncharacterized protein</fullName>
    </submittedName>
</protein>
<dbReference type="AlphaFoldDB" id="A0A3S4ZRT4"/>
<keyword evidence="3" id="KW-1185">Reference proteome</keyword>
<evidence type="ECO:0000313" key="3">
    <source>
        <dbReference type="Proteomes" id="UP000269544"/>
    </source>
</evidence>
<keyword evidence="1" id="KW-0472">Membrane</keyword>